<dbReference type="EMBL" id="CP001681">
    <property type="protein sequence ID" value="ACU03867.1"/>
    <property type="molecule type" value="Genomic_DNA"/>
</dbReference>
<dbReference type="RefSeq" id="WP_015807481.1">
    <property type="nucleotide sequence ID" value="NC_013061.1"/>
</dbReference>
<name>C6XUL7_PEDHD</name>
<accession>C6XUL7</accession>
<dbReference type="KEGG" id="phe:Phep_1655"/>
<gene>
    <name evidence="2" type="ordered locus">Phep_1655</name>
</gene>
<dbReference type="HOGENOM" id="CLU_2555251_0_0_10"/>
<proteinExistence type="predicted"/>
<reference evidence="2 3" key="1">
    <citation type="journal article" date="2009" name="Stand. Genomic Sci.">
        <title>Complete genome sequence of Pedobacter heparinus type strain (HIM 762-3).</title>
        <authorList>
            <person name="Han C."/>
            <person name="Spring S."/>
            <person name="Lapidus A."/>
            <person name="Del Rio T.G."/>
            <person name="Tice H."/>
            <person name="Copeland A."/>
            <person name="Cheng J.F."/>
            <person name="Lucas S."/>
            <person name="Chen F."/>
            <person name="Nolan M."/>
            <person name="Bruce D."/>
            <person name="Goodwin L."/>
            <person name="Pitluck S."/>
            <person name="Ivanova N."/>
            <person name="Mavromatis K."/>
            <person name="Mikhailova N."/>
            <person name="Pati A."/>
            <person name="Chen A."/>
            <person name="Palaniappan K."/>
            <person name="Land M."/>
            <person name="Hauser L."/>
            <person name="Chang Y.J."/>
            <person name="Jeffries C.C."/>
            <person name="Saunders E."/>
            <person name="Chertkov O."/>
            <person name="Brettin T."/>
            <person name="Goker M."/>
            <person name="Rohde M."/>
            <person name="Bristow J."/>
            <person name="Eisen J.A."/>
            <person name="Markowitz V."/>
            <person name="Hugenholtz P."/>
            <person name="Kyrpides N.C."/>
            <person name="Klenk H.P."/>
            <person name="Detter J.C."/>
        </authorList>
    </citation>
    <scope>NUCLEOTIDE SEQUENCE [LARGE SCALE GENOMIC DNA]</scope>
    <source>
        <strain evidence="3">ATCC 13125 / DSM 2366 / CIP 104194 / JCM 7457 / NBRC 12017 / NCIMB 9290 / NRRL B-14731 / HIM 762-3</strain>
    </source>
</reference>
<keyword evidence="3" id="KW-1185">Reference proteome</keyword>
<evidence type="ECO:0000313" key="2">
    <source>
        <dbReference type="EMBL" id="ACU03867.1"/>
    </source>
</evidence>
<evidence type="ECO:0000256" key="1">
    <source>
        <dbReference type="SAM" id="SignalP"/>
    </source>
</evidence>
<feature type="signal peptide" evidence="1">
    <location>
        <begin position="1"/>
        <end position="23"/>
    </location>
</feature>
<dbReference type="STRING" id="485917.Phep_1655"/>
<dbReference type="Proteomes" id="UP000000852">
    <property type="component" value="Chromosome"/>
</dbReference>
<dbReference type="AlphaFoldDB" id="C6XUL7"/>
<organism evidence="2 3">
    <name type="scientific">Pedobacter heparinus (strain ATCC 13125 / DSM 2366 / CIP 104194 / JCM 7457 / NBRC 12017 / NCIMB 9290 / NRRL B-14731 / HIM 762-3)</name>
    <dbReference type="NCBI Taxonomy" id="485917"/>
    <lineage>
        <taxon>Bacteria</taxon>
        <taxon>Pseudomonadati</taxon>
        <taxon>Bacteroidota</taxon>
        <taxon>Sphingobacteriia</taxon>
        <taxon>Sphingobacteriales</taxon>
        <taxon>Sphingobacteriaceae</taxon>
        <taxon>Pedobacter</taxon>
    </lineage>
</organism>
<sequence>MKKLFFAAAVAVVAVGAALSSNAITIYAQGSDTPIVCENLAVSCSTLPQVNYYETPFNEDLPNNGQTTVVQRSQFEDLKKAN</sequence>
<feature type="chain" id="PRO_5002974413" evidence="1">
    <location>
        <begin position="24"/>
        <end position="82"/>
    </location>
</feature>
<evidence type="ECO:0000313" key="3">
    <source>
        <dbReference type="Proteomes" id="UP000000852"/>
    </source>
</evidence>
<keyword evidence="1" id="KW-0732">Signal</keyword>
<protein>
    <submittedName>
        <fullName evidence="2">Uncharacterized protein</fullName>
    </submittedName>
</protein>